<protein>
    <recommendedName>
        <fullName evidence="2">histidine kinase</fullName>
        <ecNumber evidence="2">2.7.13.3</ecNumber>
    </recommendedName>
</protein>
<evidence type="ECO:0000313" key="15">
    <source>
        <dbReference type="Proteomes" id="UP000317977"/>
    </source>
</evidence>
<dbReference type="SMART" id="SM00448">
    <property type="entry name" value="REC"/>
    <property type="match status" value="2"/>
</dbReference>
<dbReference type="EC" id="2.7.13.3" evidence="2"/>
<keyword evidence="4" id="KW-0808">Transferase</keyword>
<dbReference type="InterPro" id="IPR004358">
    <property type="entry name" value="Sig_transdc_His_kin-like_C"/>
</dbReference>
<dbReference type="InterPro" id="IPR035965">
    <property type="entry name" value="PAS-like_dom_sf"/>
</dbReference>
<accession>A0A5C6EGH2</accession>
<dbReference type="OrthoDB" id="220475at2"/>
<proteinExistence type="predicted"/>
<dbReference type="Gene3D" id="3.30.450.20">
    <property type="entry name" value="PAS domain"/>
    <property type="match status" value="4"/>
</dbReference>
<sequence length="1197" mass="132356" precursor="true">MVIGVIGKQHLAAFRWAMAIAFLMAAGISQAQNNSAMPLAKQFDAGHIDVLVDNLAVDLKLLAEVNEGLATAETAGIDDTLNEQRFGGFGSREITLRDSLKYFLPILAGLLIAAFFFLVRQRERKKAERLLRVSEECFRKLIEHAPEAIMLADPNANWVANVNPAAERLFKMSAAELANIGPMELSPPTQPDGRLSSEKGEEFLARAMAGETPVFEWTHRDAEGRDIPCEVRLLRMEIGGRTVVRGSIIDITERKKTEAALEKSRRRFEQLVSSVEGIVWEADAQTIEFKFVSEQAERLLGYPVEKWMEPGFWVNHIHPADRAAATEHCMTCTRQGRNHDFEYRMLAADGRVVWLRDIATVLVEQGVPRLLCGIMVDITEQKRAEASLSTAAELTGSLIRSMQDGFCVLDENGVQSDVNPAFCEMTGFSREELIGLNAPYPYWPPEEYERIQAALTETLDGAAAHFELTFMRRNGERFPVIVSPSSVKNDTGETVSYCATVKDITELKRAQWELASTTDLLERTSRMAKVGGWELDLRTKELFWSTETFRIHEIEPTSPPSLDQAIAFYAPEARPIIEAKVKAGIEKGTPWDLELPMSTATGRNIWVRAQASAVEGEDGKVVKLVGTFQDITLRRHAQIEREALAGKMQETQRLESLGVLAGGIAHDFNNLLTAILGNVSVAQLKLPSDSSVQDCLGNINEASLRAADLCKQMLAYSGRGRFEIRTLDLGELVEQTTQMLQISINQKAVLRFHLQPGLPPVDVDPTQIRQVIMNLVINASEAIGETDGVISFSTGATQINRDCADDTLMLPDLPTGDYVCLEVSDSGPGMSEETQARIFDPFFTTKFAGRGLGLAAVQGIVRGHKGAMRVDSKLGYGTSFKLFFPASTGTRETAEETEEAQEASPAWQGQGVVLVVDDEEPARNTIARMMPLLGFDYVLAVDGREAITIFRANPAKFAIVLLDLIMPHIDGEQTFNELRQMRPDVPVVIMSGFNAHEALLRFKGKGLASFLQKPFTIATLRTTIHGILHGKESVPPQDEKLPPRGDEIPDDSLSSPFRQSRLPEISQQRLSEPETFEASQTILVIDDERMIRESTKTLLQSLGYEVLTASNGQDGIDVFMEHVGRVSMVLLDFRLPDMRADAVFQVLRQHSNVPVVLLTGFLASDVAETYQAMGFAATLEKPLPAESLCKLLQEILG</sequence>
<evidence type="ECO:0000256" key="8">
    <source>
        <dbReference type="SAM" id="Phobius"/>
    </source>
</evidence>
<dbReference type="SMART" id="SM00388">
    <property type="entry name" value="HisKA"/>
    <property type="match status" value="1"/>
</dbReference>
<dbReference type="InterPro" id="IPR036097">
    <property type="entry name" value="HisK_dim/P_sf"/>
</dbReference>
<dbReference type="CDD" id="cd00156">
    <property type="entry name" value="REC"/>
    <property type="match status" value="1"/>
</dbReference>
<keyword evidence="15" id="KW-1185">Reference proteome</keyword>
<dbReference type="SMART" id="SM00086">
    <property type="entry name" value="PAC"/>
    <property type="match status" value="4"/>
</dbReference>
<dbReference type="SUPFAM" id="SSF55785">
    <property type="entry name" value="PYP-like sensor domain (PAS domain)"/>
    <property type="match status" value="4"/>
</dbReference>
<dbReference type="Pfam" id="PF02518">
    <property type="entry name" value="HATPase_c"/>
    <property type="match status" value="1"/>
</dbReference>
<evidence type="ECO:0000259" key="12">
    <source>
        <dbReference type="PROSITE" id="PS50112"/>
    </source>
</evidence>
<dbReference type="Pfam" id="PF08447">
    <property type="entry name" value="PAS_3"/>
    <property type="match status" value="2"/>
</dbReference>
<dbReference type="PROSITE" id="PS50112">
    <property type="entry name" value="PAS"/>
    <property type="match status" value="3"/>
</dbReference>
<feature type="domain" description="Response regulatory" evidence="11">
    <location>
        <begin position="1081"/>
        <end position="1196"/>
    </location>
</feature>
<dbReference type="InterPro" id="IPR003661">
    <property type="entry name" value="HisK_dim/P_dom"/>
</dbReference>
<dbReference type="EMBL" id="SJPX01000005">
    <property type="protein sequence ID" value="TWU47898.1"/>
    <property type="molecule type" value="Genomic_DNA"/>
</dbReference>
<comment type="catalytic activity">
    <reaction evidence="1">
        <text>ATP + protein L-histidine = ADP + protein N-phospho-L-histidine.</text>
        <dbReference type="EC" id="2.7.13.3"/>
    </reaction>
</comment>
<evidence type="ECO:0000256" key="1">
    <source>
        <dbReference type="ARBA" id="ARBA00000085"/>
    </source>
</evidence>
<feature type="domain" description="Histidine kinase" evidence="10">
    <location>
        <begin position="663"/>
        <end position="888"/>
    </location>
</feature>
<dbReference type="Pfam" id="PF08448">
    <property type="entry name" value="PAS_4"/>
    <property type="match status" value="1"/>
</dbReference>
<dbReference type="GO" id="GO:0000155">
    <property type="term" value="F:phosphorelay sensor kinase activity"/>
    <property type="evidence" value="ECO:0007669"/>
    <property type="project" value="InterPro"/>
</dbReference>
<feature type="modified residue" description="4-aspartylphosphate" evidence="6">
    <location>
        <position position="1132"/>
    </location>
</feature>
<reference evidence="14 15" key="1">
    <citation type="submission" date="2019-02" db="EMBL/GenBank/DDBJ databases">
        <title>Deep-cultivation of Planctomycetes and their phenomic and genomic characterization uncovers novel biology.</title>
        <authorList>
            <person name="Wiegand S."/>
            <person name="Jogler M."/>
            <person name="Boedeker C."/>
            <person name="Pinto D."/>
            <person name="Vollmers J."/>
            <person name="Rivas-Marin E."/>
            <person name="Kohn T."/>
            <person name="Peeters S.H."/>
            <person name="Heuer A."/>
            <person name="Rast P."/>
            <person name="Oberbeckmann S."/>
            <person name="Bunk B."/>
            <person name="Jeske O."/>
            <person name="Meyerdierks A."/>
            <person name="Storesund J.E."/>
            <person name="Kallscheuer N."/>
            <person name="Luecker S."/>
            <person name="Lage O.M."/>
            <person name="Pohl T."/>
            <person name="Merkel B.J."/>
            <person name="Hornburger P."/>
            <person name="Mueller R.-W."/>
            <person name="Bruemmer F."/>
            <person name="Labrenz M."/>
            <person name="Spormann A.M."/>
            <person name="Op Den Camp H."/>
            <person name="Overmann J."/>
            <person name="Amann R."/>
            <person name="Jetten M.S.M."/>
            <person name="Mascher T."/>
            <person name="Medema M.H."/>
            <person name="Devos D.P."/>
            <person name="Kaster A.-K."/>
            <person name="Ovreas L."/>
            <person name="Rohde M."/>
            <person name="Galperin M.Y."/>
            <person name="Jogler C."/>
        </authorList>
    </citation>
    <scope>NUCLEOTIDE SEQUENCE [LARGE SCALE GENOMIC DNA]</scope>
    <source>
        <strain evidence="14 15">Poly59</strain>
    </source>
</reference>
<dbReference type="Gene3D" id="3.30.565.10">
    <property type="entry name" value="Histidine kinase-like ATPase, C-terminal domain"/>
    <property type="match status" value="1"/>
</dbReference>
<dbReference type="Proteomes" id="UP000317977">
    <property type="component" value="Unassembled WGS sequence"/>
</dbReference>
<dbReference type="InterPro" id="IPR005467">
    <property type="entry name" value="His_kinase_dom"/>
</dbReference>
<dbReference type="PANTHER" id="PTHR43304:SF1">
    <property type="entry name" value="PAC DOMAIN-CONTAINING PROTEIN"/>
    <property type="match status" value="1"/>
</dbReference>
<feature type="domain" description="PAS" evidence="12">
    <location>
        <begin position="264"/>
        <end position="327"/>
    </location>
</feature>
<evidence type="ECO:0000259" key="11">
    <source>
        <dbReference type="PROSITE" id="PS50110"/>
    </source>
</evidence>
<dbReference type="InterPro" id="IPR013655">
    <property type="entry name" value="PAS_fold_3"/>
</dbReference>
<comment type="caution">
    <text evidence="14">The sequence shown here is derived from an EMBL/GenBank/DDBJ whole genome shotgun (WGS) entry which is preliminary data.</text>
</comment>
<dbReference type="CDD" id="cd17546">
    <property type="entry name" value="REC_hyHK_CKI1_RcsC-like"/>
    <property type="match status" value="1"/>
</dbReference>
<dbReference type="SUPFAM" id="SSF47384">
    <property type="entry name" value="Homodimeric domain of signal transducing histidine kinase"/>
    <property type="match status" value="1"/>
</dbReference>
<dbReference type="SUPFAM" id="SSF52172">
    <property type="entry name" value="CheY-like"/>
    <property type="match status" value="2"/>
</dbReference>
<feature type="modified residue" description="4-aspartylphosphate" evidence="6">
    <location>
        <position position="963"/>
    </location>
</feature>
<feature type="domain" description="PAS" evidence="12">
    <location>
        <begin position="134"/>
        <end position="177"/>
    </location>
</feature>
<dbReference type="InterPro" id="IPR000014">
    <property type="entry name" value="PAS"/>
</dbReference>
<dbReference type="InterPro" id="IPR001610">
    <property type="entry name" value="PAC"/>
</dbReference>
<dbReference type="SMART" id="SM00387">
    <property type="entry name" value="HATPase_c"/>
    <property type="match status" value="1"/>
</dbReference>
<feature type="transmembrane region" description="Helical" evidence="8">
    <location>
        <begin position="102"/>
        <end position="119"/>
    </location>
</feature>
<evidence type="ECO:0000313" key="14">
    <source>
        <dbReference type="EMBL" id="TWU47898.1"/>
    </source>
</evidence>
<dbReference type="PANTHER" id="PTHR43304">
    <property type="entry name" value="PHYTOCHROME-LIKE PROTEIN CPH1"/>
    <property type="match status" value="1"/>
</dbReference>
<feature type="domain" description="PAS" evidence="12">
    <location>
        <begin position="391"/>
        <end position="462"/>
    </location>
</feature>
<dbReference type="AlphaFoldDB" id="A0A5C6EGH2"/>
<organism evidence="14 15">
    <name type="scientific">Rubripirellula reticaptiva</name>
    <dbReference type="NCBI Taxonomy" id="2528013"/>
    <lineage>
        <taxon>Bacteria</taxon>
        <taxon>Pseudomonadati</taxon>
        <taxon>Planctomycetota</taxon>
        <taxon>Planctomycetia</taxon>
        <taxon>Pirellulales</taxon>
        <taxon>Pirellulaceae</taxon>
        <taxon>Rubripirellula</taxon>
    </lineage>
</organism>
<evidence type="ECO:0000256" key="9">
    <source>
        <dbReference type="SAM" id="SignalP"/>
    </source>
</evidence>
<evidence type="ECO:0000256" key="6">
    <source>
        <dbReference type="PROSITE-ProRule" id="PRU00169"/>
    </source>
</evidence>
<dbReference type="NCBIfam" id="TIGR00229">
    <property type="entry name" value="sensory_box"/>
    <property type="match status" value="3"/>
</dbReference>
<evidence type="ECO:0000259" key="13">
    <source>
        <dbReference type="PROSITE" id="PS50113"/>
    </source>
</evidence>
<dbReference type="PROSITE" id="PS50110">
    <property type="entry name" value="RESPONSE_REGULATORY"/>
    <property type="match status" value="2"/>
</dbReference>
<keyword evidence="8" id="KW-1133">Transmembrane helix</keyword>
<keyword evidence="5" id="KW-0418">Kinase</keyword>
<dbReference type="InterPro" id="IPR013656">
    <property type="entry name" value="PAS_4"/>
</dbReference>
<dbReference type="PRINTS" id="PR00344">
    <property type="entry name" value="BCTRLSENSOR"/>
</dbReference>
<dbReference type="Gene3D" id="3.40.50.2300">
    <property type="match status" value="2"/>
</dbReference>
<keyword evidence="3 6" id="KW-0597">Phosphoprotein</keyword>
<evidence type="ECO:0000256" key="4">
    <source>
        <dbReference type="ARBA" id="ARBA00022679"/>
    </source>
</evidence>
<gene>
    <name evidence="14" type="ORF">Poly59_47420</name>
</gene>
<dbReference type="Pfam" id="PF00072">
    <property type="entry name" value="Response_reg"/>
    <property type="match status" value="2"/>
</dbReference>
<dbReference type="InterPro" id="IPR000700">
    <property type="entry name" value="PAS-assoc_C"/>
</dbReference>
<feature type="signal peptide" evidence="9">
    <location>
        <begin position="1"/>
        <end position="31"/>
    </location>
</feature>
<keyword evidence="8" id="KW-0472">Membrane</keyword>
<feature type="domain" description="PAC" evidence="13">
    <location>
        <begin position="464"/>
        <end position="516"/>
    </location>
</feature>
<dbReference type="InterPro" id="IPR003594">
    <property type="entry name" value="HATPase_dom"/>
</dbReference>
<feature type="domain" description="PAC" evidence="13">
    <location>
        <begin position="339"/>
        <end position="390"/>
    </location>
</feature>
<dbReference type="PROSITE" id="PS50109">
    <property type="entry name" value="HIS_KIN"/>
    <property type="match status" value="1"/>
</dbReference>
<dbReference type="CDD" id="cd00082">
    <property type="entry name" value="HisKA"/>
    <property type="match status" value="1"/>
</dbReference>
<feature type="chain" id="PRO_5023123366" description="histidine kinase" evidence="9">
    <location>
        <begin position="32"/>
        <end position="1197"/>
    </location>
</feature>
<evidence type="ECO:0000256" key="3">
    <source>
        <dbReference type="ARBA" id="ARBA00022553"/>
    </source>
</evidence>
<dbReference type="InterPro" id="IPR036890">
    <property type="entry name" value="HATPase_C_sf"/>
</dbReference>
<dbReference type="InterPro" id="IPR001789">
    <property type="entry name" value="Sig_transdc_resp-reg_receiver"/>
</dbReference>
<dbReference type="InterPro" id="IPR052162">
    <property type="entry name" value="Sensor_kinase/Photoreceptor"/>
</dbReference>
<evidence type="ECO:0000256" key="5">
    <source>
        <dbReference type="ARBA" id="ARBA00022777"/>
    </source>
</evidence>
<dbReference type="Gene3D" id="2.10.70.100">
    <property type="match status" value="1"/>
</dbReference>
<evidence type="ECO:0000256" key="7">
    <source>
        <dbReference type="SAM" id="MobiDB-lite"/>
    </source>
</evidence>
<feature type="compositionally biased region" description="Basic and acidic residues" evidence="7">
    <location>
        <begin position="1030"/>
        <end position="1047"/>
    </location>
</feature>
<keyword evidence="8" id="KW-0812">Transmembrane</keyword>
<dbReference type="PROSITE" id="PS50113">
    <property type="entry name" value="PAC"/>
    <property type="match status" value="3"/>
</dbReference>
<name>A0A5C6EGH2_9BACT</name>
<dbReference type="Pfam" id="PF13426">
    <property type="entry name" value="PAS_9"/>
    <property type="match status" value="1"/>
</dbReference>
<dbReference type="SUPFAM" id="SSF55874">
    <property type="entry name" value="ATPase domain of HSP90 chaperone/DNA topoisomerase II/histidine kinase"/>
    <property type="match status" value="1"/>
</dbReference>
<evidence type="ECO:0000259" key="10">
    <source>
        <dbReference type="PROSITE" id="PS50109"/>
    </source>
</evidence>
<dbReference type="CDD" id="cd00130">
    <property type="entry name" value="PAS"/>
    <property type="match status" value="4"/>
</dbReference>
<dbReference type="InterPro" id="IPR011006">
    <property type="entry name" value="CheY-like_superfamily"/>
</dbReference>
<dbReference type="Gene3D" id="1.10.287.130">
    <property type="match status" value="1"/>
</dbReference>
<feature type="domain" description="PAC" evidence="13">
    <location>
        <begin position="591"/>
        <end position="643"/>
    </location>
</feature>
<evidence type="ECO:0000256" key="2">
    <source>
        <dbReference type="ARBA" id="ARBA00012438"/>
    </source>
</evidence>
<feature type="region of interest" description="Disordered" evidence="7">
    <location>
        <begin position="1030"/>
        <end position="1057"/>
    </location>
</feature>
<keyword evidence="9" id="KW-0732">Signal</keyword>
<feature type="domain" description="Response regulatory" evidence="11">
    <location>
        <begin position="912"/>
        <end position="1028"/>
    </location>
</feature>
<dbReference type="SMART" id="SM00091">
    <property type="entry name" value="PAS"/>
    <property type="match status" value="3"/>
</dbReference>